<dbReference type="AlphaFoldDB" id="A0A0D2GHP4"/>
<protein>
    <submittedName>
        <fullName evidence="2">Uncharacterized protein</fullName>
    </submittedName>
</protein>
<sequence>MRVTMKITAAFVLVLFPALTGWAMDPSVAALDQMVKGKPPVERQVDIRLDVVGYEVDRNPRAKAQLQAVAKAGGGIFSGAGIKDIKKVMSGVVAGGPKPKAPPSGSRLMYGDSVVRHGRLER</sequence>
<keyword evidence="1" id="KW-0732">Signal</keyword>
<name>A0A0D2GHP4_9BACT</name>
<comment type="caution">
    <text evidence="2">The sequence shown here is derived from an EMBL/GenBank/DDBJ whole genome shotgun (WGS) entry which is preliminary data.</text>
</comment>
<reference evidence="2 3" key="1">
    <citation type="submission" date="2013-11" db="EMBL/GenBank/DDBJ databases">
        <title>Metagenomic analysis of a methanogenic consortium involved in long chain n-alkane degradation.</title>
        <authorList>
            <person name="Davidova I.A."/>
            <person name="Callaghan A.V."/>
            <person name="Wawrik B."/>
            <person name="Pruitt S."/>
            <person name="Marks C."/>
            <person name="Duncan K.E."/>
            <person name="Suflita J.M."/>
        </authorList>
    </citation>
    <scope>NUCLEOTIDE SEQUENCE [LARGE SCALE GENOMIC DNA]</scope>
    <source>
        <strain evidence="2 3">SPR</strain>
    </source>
</reference>
<gene>
    <name evidence="2" type="ORF">X474_09605</name>
</gene>
<feature type="signal peptide" evidence="1">
    <location>
        <begin position="1"/>
        <end position="23"/>
    </location>
</feature>
<evidence type="ECO:0000313" key="2">
    <source>
        <dbReference type="EMBL" id="KIX14402.1"/>
    </source>
</evidence>
<evidence type="ECO:0000256" key="1">
    <source>
        <dbReference type="SAM" id="SignalP"/>
    </source>
</evidence>
<dbReference type="EMBL" id="AZAC01000011">
    <property type="protein sequence ID" value="KIX14402.1"/>
    <property type="molecule type" value="Genomic_DNA"/>
</dbReference>
<dbReference type="RefSeq" id="WP_044348147.1">
    <property type="nucleotide sequence ID" value="NZ_AZAC01000011.1"/>
</dbReference>
<feature type="chain" id="PRO_5002242502" evidence="1">
    <location>
        <begin position="24"/>
        <end position="122"/>
    </location>
</feature>
<keyword evidence="3" id="KW-1185">Reference proteome</keyword>
<dbReference type="Proteomes" id="UP000032233">
    <property type="component" value="Unassembled WGS sequence"/>
</dbReference>
<accession>A0A0D2GHP4</accession>
<dbReference type="STRING" id="1429043.X474_09605"/>
<dbReference type="InParanoid" id="A0A0D2GHP4"/>
<organism evidence="2 3">
    <name type="scientific">Dethiosulfatarculus sandiegensis</name>
    <dbReference type="NCBI Taxonomy" id="1429043"/>
    <lineage>
        <taxon>Bacteria</taxon>
        <taxon>Pseudomonadati</taxon>
        <taxon>Thermodesulfobacteriota</taxon>
        <taxon>Desulfarculia</taxon>
        <taxon>Desulfarculales</taxon>
        <taxon>Desulfarculaceae</taxon>
        <taxon>Dethiosulfatarculus</taxon>
    </lineage>
</organism>
<proteinExistence type="predicted"/>
<evidence type="ECO:0000313" key="3">
    <source>
        <dbReference type="Proteomes" id="UP000032233"/>
    </source>
</evidence>